<feature type="chain" id="PRO_5045859207" evidence="1">
    <location>
        <begin position="26"/>
        <end position="199"/>
    </location>
</feature>
<dbReference type="Pfam" id="PF16036">
    <property type="entry name" value="Chalcone_3"/>
    <property type="match status" value="1"/>
</dbReference>
<dbReference type="PROSITE" id="PS51257">
    <property type="entry name" value="PROKAR_LIPOPROTEIN"/>
    <property type="match status" value="1"/>
</dbReference>
<evidence type="ECO:0000313" key="3">
    <source>
        <dbReference type="EMBL" id="WIY48597.1"/>
    </source>
</evidence>
<dbReference type="Gene3D" id="3.50.70.10">
    <property type="match status" value="1"/>
</dbReference>
<name>A0ABY9ANV1_PARCI</name>
<dbReference type="InterPro" id="IPR016087">
    <property type="entry name" value="Chalcone_isomerase"/>
</dbReference>
<dbReference type="GO" id="GO:0016853">
    <property type="term" value="F:isomerase activity"/>
    <property type="evidence" value="ECO:0007669"/>
    <property type="project" value="UniProtKB-KW"/>
</dbReference>
<keyword evidence="3" id="KW-0413">Isomerase</keyword>
<gene>
    <name evidence="3" type="ORF">QRO08_22730</name>
</gene>
<organism evidence="3 4">
    <name type="scientific">Paracidovorax citrulli</name>
    <name type="common">Acidovorax citrulli</name>
    <dbReference type="NCBI Taxonomy" id="80869"/>
    <lineage>
        <taxon>Bacteria</taxon>
        <taxon>Pseudomonadati</taxon>
        <taxon>Pseudomonadota</taxon>
        <taxon>Betaproteobacteria</taxon>
        <taxon>Burkholderiales</taxon>
        <taxon>Comamonadaceae</taxon>
        <taxon>Paracidovorax</taxon>
    </lineage>
</organism>
<accession>A0ABY9ANV1</accession>
<dbReference type="RefSeq" id="WP_011793624.1">
    <property type="nucleotide sequence ID" value="NZ_CP023687.1"/>
</dbReference>
<dbReference type="Proteomes" id="UP001242732">
    <property type="component" value="Chromosome"/>
</dbReference>
<dbReference type="InterPro" id="IPR016088">
    <property type="entry name" value="Chalcone_isomerase_3-sand"/>
</dbReference>
<reference evidence="3 4" key="1">
    <citation type="submission" date="2023-06" db="EMBL/GenBank/DDBJ databases">
        <authorList>
            <person name="Ham H."/>
            <person name="Park D.S."/>
        </authorList>
    </citation>
    <scope>NUCLEOTIDE SEQUENCE [LARGE SCALE GENOMIC DNA]</scope>
    <source>
        <strain evidence="3 4">KACC 17005</strain>
    </source>
</reference>
<keyword evidence="4" id="KW-1185">Reference proteome</keyword>
<feature type="signal peptide" evidence="1">
    <location>
        <begin position="1"/>
        <end position="25"/>
    </location>
</feature>
<evidence type="ECO:0000313" key="4">
    <source>
        <dbReference type="Proteomes" id="UP001242732"/>
    </source>
</evidence>
<proteinExistence type="predicted"/>
<evidence type="ECO:0000256" key="1">
    <source>
        <dbReference type="SAM" id="SignalP"/>
    </source>
</evidence>
<keyword evidence="1" id="KW-0732">Signal</keyword>
<sequence length="199" mass="21087">MTLRQRGLAWALAGLIACGAAPAGAQTAATVAGVAFEPRVTLADVPLALNGAGVRYKAVFKVYAAGLYLERHAATLRDVVALPGPKRLSVTMLRDIDSTELGKLFARGIEDNLDKAAFSRLAPGVLRMGEIFAAHRRLAAGDRFTVDWLPGTGTVITVKGVPQGEPFHEPEFFGALMAIWLGPQPADWKLKDALLGKAG</sequence>
<dbReference type="EMBL" id="CP127363">
    <property type="protein sequence ID" value="WIY48597.1"/>
    <property type="molecule type" value="Genomic_DNA"/>
</dbReference>
<feature type="domain" description="Chalcone isomerase" evidence="2">
    <location>
        <begin position="28"/>
        <end position="196"/>
    </location>
</feature>
<evidence type="ECO:0000259" key="2">
    <source>
        <dbReference type="Pfam" id="PF16036"/>
    </source>
</evidence>
<protein>
    <submittedName>
        <fullName evidence="3">Chalcone isomerase family protein</fullName>
    </submittedName>
</protein>
<dbReference type="InterPro" id="IPR036298">
    <property type="entry name" value="Chalcone_isomerase_sf"/>
</dbReference>
<dbReference type="SUPFAM" id="SSF54626">
    <property type="entry name" value="Chalcone isomerase"/>
    <property type="match status" value="1"/>
</dbReference>